<comment type="caution">
    <text evidence="1">The sequence shown here is derived from an EMBL/GenBank/DDBJ whole genome shotgun (WGS) entry which is preliminary data.</text>
</comment>
<keyword evidence="2" id="KW-1185">Reference proteome</keyword>
<evidence type="ECO:0000313" key="1">
    <source>
        <dbReference type="EMBL" id="RCH83843.1"/>
    </source>
</evidence>
<feature type="non-terminal residue" evidence="1">
    <location>
        <position position="123"/>
    </location>
</feature>
<dbReference type="EMBL" id="PJQM01004622">
    <property type="protein sequence ID" value="RCH83843.1"/>
    <property type="molecule type" value="Genomic_DNA"/>
</dbReference>
<dbReference type="OrthoDB" id="2287734at2759"/>
<accession>A0A367J1M7</accession>
<name>A0A367J1M7_RHIST</name>
<dbReference type="AlphaFoldDB" id="A0A367J1M7"/>
<organism evidence="1 2">
    <name type="scientific">Rhizopus stolonifer</name>
    <name type="common">Rhizopus nigricans</name>
    <dbReference type="NCBI Taxonomy" id="4846"/>
    <lineage>
        <taxon>Eukaryota</taxon>
        <taxon>Fungi</taxon>
        <taxon>Fungi incertae sedis</taxon>
        <taxon>Mucoromycota</taxon>
        <taxon>Mucoromycotina</taxon>
        <taxon>Mucoromycetes</taxon>
        <taxon>Mucorales</taxon>
        <taxon>Mucorineae</taxon>
        <taxon>Rhizopodaceae</taxon>
        <taxon>Rhizopus</taxon>
    </lineage>
</organism>
<gene>
    <name evidence="1" type="ORF">CU098_009374</name>
</gene>
<proteinExistence type="predicted"/>
<sequence length="123" mass="14499">MASIIDNSVLFHLPHIHYKWHRIEKQKPLTGDVKWDGVAFLVKKKSVIPVLVELSGGIDHNSGTEKAQDDEEKMIRQSIKLLKIKKAEGSDLLHQYYIRHHDSKIHFESLFYFGEYYVKRTYF</sequence>
<protein>
    <submittedName>
        <fullName evidence="1">Uncharacterized protein</fullName>
    </submittedName>
</protein>
<dbReference type="Proteomes" id="UP000253551">
    <property type="component" value="Unassembled WGS sequence"/>
</dbReference>
<reference evidence="1 2" key="1">
    <citation type="journal article" date="2018" name="G3 (Bethesda)">
        <title>Phylogenetic and Phylogenomic Definition of Rhizopus Species.</title>
        <authorList>
            <person name="Gryganskyi A.P."/>
            <person name="Golan J."/>
            <person name="Dolatabadi S."/>
            <person name="Mondo S."/>
            <person name="Robb S."/>
            <person name="Idnurm A."/>
            <person name="Muszewska A."/>
            <person name="Steczkiewicz K."/>
            <person name="Masonjones S."/>
            <person name="Liao H.L."/>
            <person name="Gajdeczka M.T."/>
            <person name="Anike F."/>
            <person name="Vuek A."/>
            <person name="Anishchenko I.M."/>
            <person name="Voigt K."/>
            <person name="de Hoog G.S."/>
            <person name="Smith M.E."/>
            <person name="Heitman J."/>
            <person name="Vilgalys R."/>
            <person name="Stajich J.E."/>
        </authorList>
    </citation>
    <scope>NUCLEOTIDE SEQUENCE [LARGE SCALE GENOMIC DNA]</scope>
    <source>
        <strain evidence="1 2">LSU 92-RS-03</strain>
    </source>
</reference>
<evidence type="ECO:0000313" key="2">
    <source>
        <dbReference type="Proteomes" id="UP000253551"/>
    </source>
</evidence>